<dbReference type="EMBL" id="RBTD01000406">
    <property type="protein sequence ID" value="RMT14404.1"/>
    <property type="molecule type" value="Genomic_DNA"/>
</dbReference>
<evidence type="ECO:0000313" key="1">
    <source>
        <dbReference type="EMBL" id="RMT14404.1"/>
    </source>
</evidence>
<protein>
    <submittedName>
        <fullName evidence="1">Uncharacterized protein</fullName>
    </submittedName>
</protein>
<name>A0A3M5IV61_PSEA0</name>
<gene>
    <name evidence="1" type="ORF">ALP52_02940</name>
</gene>
<dbReference type="AlphaFoldDB" id="A0A3M5IV61"/>
<proteinExistence type="predicted"/>
<organism evidence="1 2">
    <name type="scientific">Pseudomonas amygdali pv. mori</name>
    <dbReference type="NCBI Taxonomy" id="34065"/>
    <lineage>
        <taxon>Bacteria</taxon>
        <taxon>Pseudomonadati</taxon>
        <taxon>Pseudomonadota</taxon>
        <taxon>Gammaproteobacteria</taxon>
        <taxon>Pseudomonadales</taxon>
        <taxon>Pseudomonadaceae</taxon>
        <taxon>Pseudomonas</taxon>
        <taxon>Pseudomonas amygdali</taxon>
    </lineage>
</organism>
<reference evidence="1 2" key="1">
    <citation type="submission" date="2018-08" db="EMBL/GenBank/DDBJ databases">
        <title>Recombination of ecologically and evolutionarily significant loci maintains genetic cohesion in the Pseudomonas syringae species complex.</title>
        <authorList>
            <person name="Dillon M."/>
            <person name="Thakur S."/>
            <person name="Almeida R.N.D."/>
            <person name="Weir B.S."/>
            <person name="Guttman D.S."/>
        </authorList>
    </citation>
    <scope>NUCLEOTIDE SEQUENCE [LARGE SCALE GENOMIC DNA]</scope>
    <source>
        <strain evidence="1 2">ICMP 6941</strain>
    </source>
</reference>
<sequence>MALFETGGEDGRQFEEAGQVSQGQDVILELVRREVLYQRDQACLMIDQQHDGVIFVQAAVRGVFHGQVLSFG</sequence>
<comment type="caution">
    <text evidence="1">The sequence shown here is derived from an EMBL/GenBank/DDBJ whole genome shotgun (WGS) entry which is preliminary data.</text>
</comment>
<accession>A0A3M5IV61</accession>
<evidence type="ECO:0000313" key="2">
    <source>
        <dbReference type="Proteomes" id="UP000276194"/>
    </source>
</evidence>
<dbReference type="Proteomes" id="UP000276194">
    <property type="component" value="Unassembled WGS sequence"/>
</dbReference>